<dbReference type="InterPro" id="IPR000623">
    <property type="entry name" value="Shikimate_kinase/TSH1"/>
</dbReference>
<dbReference type="PRINTS" id="PR01100">
    <property type="entry name" value="SHIKIMTKNASE"/>
</dbReference>
<evidence type="ECO:0000256" key="2">
    <source>
        <dbReference type="ARBA" id="ARBA00006997"/>
    </source>
</evidence>
<keyword evidence="9 11" id="KW-0057">Aromatic amino acid biosynthesis</keyword>
<evidence type="ECO:0000313" key="12">
    <source>
        <dbReference type="EMBL" id="BCR04684.1"/>
    </source>
</evidence>
<accession>A0ABM8HVD6</accession>
<dbReference type="SUPFAM" id="SSF52540">
    <property type="entry name" value="P-loop containing nucleoside triphosphate hydrolases"/>
    <property type="match status" value="1"/>
</dbReference>
<evidence type="ECO:0000256" key="6">
    <source>
        <dbReference type="ARBA" id="ARBA00022741"/>
    </source>
</evidence>
<feature type="binding site" evidence="11">
    <location>
        <position position="103"/>
    </location>
    <ligand>
        <name>substrate</name>
    </ligand>
</feature>
<organism evidence="12 13">
    <name type="scientific">Desulfuromonas versatilis</name>
    <dbReference type="NCBI Taxonomy" id="2802975"/>
    <lineage>
        <taxon>Bacteria</taxon>
        <taxon>Pseudomonadati</taxon>
        <taxon>Thermodesulfobacteriota</taxon>
        <taxon>Desulfuromonadia</taxon>
        <taxon>Desulfuromonadales</taxon>
        <taxon>Desulfuromonadaceae</taxon>
        <taxon>Desulfuromonas</taxon>
    </lineage>
</organism>
<comment type="pathway">
    <text evidence="1 11">Metabolic intermediate biosynthesis; chorismate biosynthesis; chorismate from D-erythrose 4-phosphate and phosphoenolpyruvate: step 5/7.</text>
</comment>
<keyword evidence="5 11" id="KW-0808">Transferase</keyword>
<keyword evidence="11" id="KW-0460">Magnesium</keyword>
<evidence type="ECO:0000256" key="7">
    <source>
        <dbReference type="ARBA" id="ARBA00022777"/>
    </source>
</evidence>
<dbReference type="InterPro" id="IPR027417">
    <property type="entry name" value="P-loop_NTPase"/>
</dbReference>
<dbReference type="CDD" id="cd00464">
    <property type="entry name" value="SK"/>
    <property type="match status" value="1"/>
</dbReference>
<comment type="function">
    <text evidence="11">Catalyzes the specific phosphorylation of the 3-hydroxyl group of shikimic acid using ATP as a cosubstrate.</text>
</comment>
<evidence type="ECO:0000256" key="9">
    <source>
        <dbReference type="ARBA" id="ARBA00023141"/>
    </source>
</evidence>
<evidence type="ECO:0000256" key="3">
    <source>
        <dbReference type="ARBA" id="ARBA00012154"/>
    </source>
</evidence>
<keyword evidence="11" id="KW-0963">Cytoplasm</keyword>
<evidence type="ECO:0000256" key="11">
    <source>
        <dbReference type="HAMAP-Rule" id="MF_00109"/>
    </source>
</evidence>
<dbReference type="InterPro" id="IPR023000">
    <property type="entry name" value="Shikimate_kinase_CS"/>
</dbReference>
<sequence length="199" mass="22034">MANFGRQVSLRKKGVAGTIRMETMTPNIVLVGFMGAGKTSVGKAIEQLKGYRFVDLDQVIVQICGRSIPEIFSLRGEEAFRQLESAALRSLQGVRRTVLSTGGGIVGRAENWETMHRFGPVVYLEADWAVLQERIGQGEGRPLASAEGGWEKVMALWEKRLPLYLQADLRVDCSQGSPEQVALAVLGKLNEWSGTWWKK</sequence>
<evidence type="ECO:0000256" key="10">
    <source>
        <dbReference type="ARBA" id="ARBA00048567"/>
    </source>
</evidence>
<name>A0ABM8HVD6_9BACT</name>
<feature type="binding site" evidence="11">
    <location>
        <position position="57"/>
    </location>
    <ligand>
        <name>substrate</name>
    </ligand>
</feature>
<keyword evidence="13" id="KW-1185">Reference proteome</keyword>
<proteinExistence type="inferred from homology"/>
<comment type="subcellular location">
    <subcellularLocation>
        <location evidence="11">Cytoplasm</location>
    </subcellularLocation>
</comment>
<evidence type="ECO:0000256" key="4">
    <source>
        <dbReference type="ARBA" id="ARBA00022605"/>
    </source>
</evidence>
<keyword evidence="8 11" id="KW-0067">ATP-binding</keyword>
<evidence type="ECO:0000256" key="5">
    <source>
        <dbReference type="ARBA" id="ARBA00022679"/>
    </source>
</evidence>
<evidence type="ECO:0000313" key="13">
    <source>
        <dbReference type="Proteomes" id="UP001319827"/>
    </source>
</evidence>
<dbReference type="Gene3D" id="3.40.50.300">
    <property type="entry name" value="P-loop containing nucleotide triphosphate hydrolases"/>
    <property type="match status" value="1"/>
</dbReference>
<dbReference type="EC" id="2.7.1.71" evidence="3 11"/>
<dbReference type="InterPro" id="IPR031322">
    <property type="entry name" value="Shikimate/glucono_kinase"/>
</dbReference>
<evidence type="ECO:0000256" key="1">
    <source>
        <dbReference type="ARBA" id="ARBA00004842"/>
    </source>
</evidence>
<dbReference type="Proteomes" id="UP001319827">
    <property type="component" value="Chromosome"/>
</dbReference>
<keyword evidence="7 11" id="KW-0418">Kinase</keyword>
<keyword evidence="6 11" id="KW-0547">Nucleotide-binding</keyword>
<keyword evidence="11" id="KW-0479">Metal-binding</keyword>
<comment type="catalytic activity">
    <reaction evidence="10 11">
        <text>shikimate + ATP = 3-phosphoshikimate + ADP + H(+)</text>
        <dbReference type="Rhea" id="RHEA:13121"/>
        <dbReference type="ChEBI" id="CHEBI:15378"/>
        <dbReference type="ChEBI" id="CHEBI:30616"/>
        <dbReference type="ChEBI" id="CHEBI:36208"/>
        <dbReference type="ChEBI" id="CHEBI:145989"/>
        <dbReference type="ChEBI" id="CHEBI:456216"/>
        <dbReference type="EC" id="2.7.1.71"/>
    </reaction>
</comment>
<reference evidence="12 13" key="1">
    <citation type="journal article" date="2016" name="C (Basel)">
        <title>Selective Growth of and Electricity Production by Marine Exoelectrogenic Bacteria in Self-Aggregated Hydrogel of Microbially Reduced Graphene Oxide.</title>
        <authorList>
            <person name="Yoshida N."/>
            <person name="Goto Y."/>
            <person name="Miyata Y."/>
        </authorList>
    </citation>
    <scope>NUCLEOTIDE SEQUENCE [LARGE SCALE GENOMIC DNA]</scope>
    <source>
        <strain evidence="12 13">NIT-T3</strain>
    </source>
</reference>
<reference evidence="12 13" key="2">
    <citation type="journal article" date="2021" name="Int. J. Syst. Evol. Microbiol.">
        <title>Isolation and Polyphasic Characterization of Desulfuromonas versatilis sp. Nov., an Electrogenic Bacteria Capable of Versatile Metabolism Isolated from a Graphene Oxide-Reducing Enrichment Culture.</title>
        <authorList>
            <person name="Xie L."/>
            <person name="Yoshida N."/>
            <person name="Ishii S."/>
            <person name="Meng L."/>
        </authorList>
    </citation>
    <scope>NUCLEOTIDE SEQUENCE [LARGE SCALE GENOMIC DNA]</scope>
    <source>
        <strain evidence="12 13">NIT-T3</strain>
    </source>
</reference>
<comment type="caution">
    <text evidence="11">Lacks conserved residue(s) required for the propagation of feature annotation.</text>
</comment>
<dbReference type="HAMAP" id="MF_00109">
    <property type="entry name" value="Shikimate_kinase"/>
    <property type="match status" value="1"/>
</dbReference>
<feature type="binding site" evidence="11">
    <location>
        <position position="160"/>
    </location>
    <ligand>
        <name>substrate</name>
    </ligand>
</feature>
<protein>
    <recommendedName>
        <fullName evidence="3 11">Shikimate kinase</fullName>
        <shortName evidence="11">SK</shortName>
        <ecNumber evidence="3 11">2.7.1.71</ecNumber>
    </recommendedName>
</protein>
<feature type="binding site" evidence="11">
    <location>
        <begin position="35"/>
        <end position="40"/>
    </location>
    <ligand>
        <name>ATP</name>
        <dbReference type="ChEBI" id="CHEBI:30616"/>
    </ligand>
</feature>
<evidence type="ECO:0000256" key="8">
    <source>
        <dbReference type="ARBA" id="ARBA00022840"/>
    </source>
</evidence>
<dbReference type="PROSITE" id="PS01128">
    <property type="entry name" value="SHIKIMATE_KINASE"/>
    <property type="match status" value="1"/>
</dbReference>
<dbReference type="EMBL" id="AP024355">
    <property type="protein sequence ID" value="BCR04684.1"/>
    <property type="molecule type" value="Genomic_DNA"/>
</dbReference>
<feature type="binding site" evidence="11">
    <location>
        <position position="39"/>
    </location>
    <ligand>
        <name>Mg(2+)</name>
        <dbReference type="ChEBI" id="CHEBI:18420"/>
    </ligand>
</feature>
<dbReference type="GO" id="GO:0016301">
    <property type="term" value="F:kinase activity"/>
    <property type="evidence" value="ECO:0007669"/>
    <property type="project" value="UniProtKB-KW"/>
</dbReference>
<comment type="cofactor">
    <cofactor evidence="11">
        <name>Mg(2+)</name>
        <dbReference type="ChEBI" id="CHEBI:18420"/>
    </cofactor>
    <text evidence="11">Binds 1 Mg(2+) ion per subunit.</text>
</comment>
<keyword evidence="4 11" id="KW-0028">Amino-acid biosynthesis</keyword>
<feature type="binding site" evidence="11">
    <location>
        <position position="81"/>
    </location>
    <ligand>
        <name>substrate</name>
    </ligand>
</feature>
<dbReference type="Pfam" id="PF01202">
    <property type="entry name" value="SKI"/>
    <property type="match status" value="1"/>
</dbReference>
<dbReference type="PANTHER" id="PTHR21087:SF16">
    <property type="entry name" value="SHIKIMATE KINASE 1, CHLOROPLASTIC"/>
    <property type="match status" value="1"/>
</dbReference>
<dbReference type="PANTHER" id="PTHR21087">
    <property type="entry name" value="SHIKIMATE KINASE"/>
    <property type="match status" value="1"/>
</dbReference>
<comment type="subunit">
    <text evidence="11">Monomer.</text>
</comment>
<feature type="binding site" evidence="11">
    <location>
        <position position="141"/>
    </location>
    <ligand>
        <name>ATP</name>
        <dbReference type="ChEBI" id="CHEBI:30616"/>
    </ligand>
</feature>
<comment type="similarity">
    <text evidence="2 11">Belongs to the shikimate kinase family.</text>
</comment>
<gene>
    <name evidence="11 12" type="primary">aroK</name>
    <name evidence="12" type="ORF">DESUT3_17530</name>
</gene>